<organism evidence="2 3">
    <name type="scientific">Puccinia sorghi</name>
    <dbReference type="NCBI Taxonomy" id="27349"/>
    <lineage>
        <taxon>Eukaryota</taxon>
        <taxon>Fungi</taxon>
        <taxon>Dikarya</taxon>
        <taxon>Basidiomycota</taxon>
        <taxon>Pucciniomycotina</taxon>
        <taxon>Pucciniomycetes</taxon>
        <taxon>Pucciniales</taxon>
        <taxon>Pucciniaceae</taxon>
        <taxon>Puccinia</taxon>
    </lineage>
</organism>
<reference evidence="2 3" key="1">
    <citation type="submission" date="2015-08" db="EMBL/GenBank/DDBJ databases">
        <title>Next Generation Sequencing and Analysis of the Genome of Puccinia sorghi L Schw, the Causal Agent of Maize Common Rust.</title>
        <authorList>
            <person name="Rochi L."/>
            <person name="Burguener G."/>
            <person name="Darino M."/>
            <person name="Turjanski A."/>
            <person name="Kreff E."/>
            <person name="Dieguez M.J."/>
            <person name="Sacco F."/>
        </authorList>
    </citation>
    <scope>NUCLEOTIDE SEQUENCE [LARGE SCALE GENOMIC DNA]</scope>
    <source>
        <strain evidence="2 3">RO10H11247</strain>
    </source>
</reference>
<evidence type="ECO:0000256" key="1">
    <source>
        <dbReference type="SAM" id="Phobius"/>
    </source>
</evidence>
<feature type="transmembrane region" description="Helical" evidence="1">
    <location>
        <begin position="44"/>
        <end position="62"/>
    </location>
</feature>
<proteinExistence type="predicted"/>
<feature type="transmembrane region" description="Helical" evidence="1">
    <location>
        <begin position="99"/>
        <end position="123"/>
    </location>
</feature>
<protein>
    <submittedName>
        <fullName evidence="2">Uncharacterized protein</fullName>
    </submittedName>
</protein>
<sequence length="425" mass="48218">MNIYYVKTLNSFCESFKVYFLGRSRFIPSSLVVILFQFPHQNNLIIMPIFLNLIAPLIICKLQTMCPQLPACRCGMPFGGKILNFYNIFWIYIHVLQHLHTQICLYTTSQIIYFYFIYVVSVVKHIGHQGLKTETGVKTHVWKCDGENDGNYSVSGKRLVRRRYYSSNGILESSVSTIHSGGDIMAVKQLNCKKHVLVASRWRKCMVTRQPSQHDIIHSQHLVVHTSNNPSLACSPLNPLTQSRTESFTHLISSYQPCLDVVMLRNNHPIYMTVPHGGPYHITLPPPNPKYRSGVIFGVILTFTSLPNTSTFHKYVKKQVILCMTIHHITSFPTNRALVIIAAPVKGIYKCMLLAYCPCLSACYTNNPAGPLPAHQRRCHPQLNYSTMHTNACSHSICPPAHTNGYSLVSLRKTARMVSFFLNTQ</sequence>
<feature type="transmembrane region" description="Helical" evidence="1">
    <location>
        <begin position="74"/>
        <end position="93"/>
    </location>
</feature>
<dbReference type="VEuPathDB" id="FungiDB:VP01_515g7"/>
<keyword evidence="1" id="KW-1133">Transmembrane helix</keyword>
<keyword evidence="1" id="KW-0812">Transmembrane</keyword>
<dbReference type="Proteomes" id="UP000037035">
    <property type="component" value="Unassembled WGS sequence"/>
</dbReference>
<name>A0A0L6UKX0_9BASI</name>
<gene>
    <name evidence="2" type="ORF">VP01_515g7</name>
</gene>
<comment type="caution">
    <text evidence="2">The sequence shown here is derived from an EMBL/GenBank/DDBJ whole genome shotgun (WGS) entry which is preliminary data.</text>
</comment>
<accession>A0A0L6UKX0</accession>
<dbReference type="AlphaFoldDB" id="A0A0L6UKX0"/>
<keyword evidence="1" id="KW-0472">Membrane</keyword>
<evidence type="ECO:0000313" key="2">
    <source>
        <dbReference type="EMBL" id="KNZ49191.1"/>
    </source>
</evidence>
<keyword evidence="3" id="KW-1185">Reference proteome</keyword>
<dbReference type="EMBL" id="LAVV01010342">
    <property type="protein sequence ID" value="KNZ49191.1"/>
    <property type="molecule type" value="Genomic_DNA"/>
</dbReference>
<evidence type="ECO:0000313" key="3">
    <source>
        <dbReference type="Proteomes" id="UP000037035"/>
    </source>
</evidence>